<dbReference type="Gene3D" id="1.10.10.10">
    <property type="entry name" value="Winged helix-like DNA-binding domain superfamily/Winged helix DNA-binding domain"/>
    <property type="match status" value="1"/>
</dbReference>
<evidence type="ECO:0000259" key="1">
    <source>
        <dbReference type="PROSITE" id="PS50995"/>
    </source>
</evidence>
<dbReference type="AlphaFoldDB" id="A0A291RIC8"/>
<organism evidence="2 3">
    <name type="scientific">Nocardia terpenica</name>
    <dbReference type="NCBI Taxonomy" id="455432"/>
    <lineage>
        <taxon>Bacteria</taxon>
        <taxon>Bacillati</taxon>
        <taxon>Actinomycetota</taxon>
        <taxon>Actinomycetes</taxon>
        <taxon>Mycobacteriales</taxon>
        <taxon>Nocardiaceae</taxon>
        <taxon>Nocardia</taxon>
    </lineage>
</organism>
<dbReference type="GeneID" id="88358738"/>
<name>A0A291RIC8_9NOCA</name>
<dbReference type="InterPro" id="IPR039422">
    <property type="entry name" value="MarR/SlyA-like"/>
</dbReference>
<reference evidence="2 3" key="1">
    <citation type="submission" date="2017-10" db="EMBL/GenBank/DDBJ databases">
        <title>Comparative genomics between pathogenic Norcardia.</title>
        <authorList>
            <person name="Zeng L."/>
        </authorList>
    </citation>
    <scope>NUCLEOTIDE SEQUENCE [LARGE SCALE GENOMIC DNA]</scope>
    <source>
        <strain evidence="2 3">NC_YFY_NT001</strain>
    </source>
</reference>
<accession>A0A291RIC8</accession>
<evidence type="ECO:0000313" key="2">
    <source>
        <dbReference type="EMBL" id="ATL67343.1"/>
    </source>
</evidence>
<dbReference type="InterPro" id="IPR036390">
    <property type="entry name" value="WH_DNA-bd_sf"/>
</dbReference>
<dbReference type="SMART" id="SM00347">
    <property type="entry name" value="HTH_MARR"/>
    <property type="match status" value="1"/>
</dbReference>
<protein>
    <submittedName>
        <fullName evidence="2">MarR family transcriptional regulator</fullName>
    </submittedName>
</protein>
<gene>
    <name evidence="2" type="ORF">CRH09_15195</name>
</gene>
<dbReference type="PANTHER" id="PTHR33164:SF43">
    <property type="entry name" value="HTH-TYPE TRANSCRIPTIONAL REPRESSOR YETL"/>
    <property type="match status" value="1"/>
</dbReference>
<proteinExistence type="predicted"/>
<dbReference type="Pfam" id="PF12802">
    <property type="entry name" value="MarR_2"/>
    <property type="match status" value="1"/>
</dbReference>
<dbReference type="RefSeq" id="WP_098694488.1">
    <property type="nucleotide sequence ID" value="NZ_CP023778.1"/>
</dbReference>
<evidence type="ECO:0000313" key="3">
    <source>
        <dbReference type="Proteomes" id="UP000221961"/>
    </source>
</evidence>
<feature type="domain" description="HTH marR-type" evidence="1">
    <location>
        <begin position="11"/>
        <end position="146"/>
    </location>
</feature>
<dbReference type="PROSITE" id="PS50995">
    <property type="entry name" value="HTH_MARR_2"/>
    <property type="match status" value="1"/>
</dbReference>
<dbReference type="PRINTS" id="PR00598">
    <property type="entry name" value="HTHMARR"/>
</dbReference>
<dbReference type="GO" id="GO:0003700">
    <property type="term" value="F:DNA-binding transcription factor activity"/>
    <property type="evidence" value="ECO:0007669"/>
    <property type="project" value="InterPro"/>
</dbReference>
<sequence length="160" mass="17809">MDSNDPLADPRITLMGLLVEAYAEIMREVTAQERAHGVSVAEFDVLLRLGRSPNRQSRITDLCVQTGLTSGGMTRLIDRLDERGLVERGTDRADRRVVFAKLTDAGVAKTTDVLPGHLDILQRVLVDPLTGSERKSFERTLRKIRDNLSKPGTKLVFSPR</sequence>
<dbReference type="Proteomes" id="UP000221961">
    <property type="component" value="Chromosome"/>
</dbReference>
<dbReference type="PANTHER" id="PTHR33164">
    <property type="entry name" value="TRANSCRIPTIONAL REGULATOR, MARR FAMILY"/>
    <property type="match status" value="1"/>
</dbReference>
<dbReference type="GO" id="GO:0006950">
    <property type="term" value="P:response to stress"/>
    <property type="evidence" value="ECO:0007669"/>
    <property type="project" value="TreeGrafter"/>
</dbReference>
<dbReference type="InterPro" id="IPR036388">
    <property type="entry name" value="WH-like_DNA-bd_sf"/>
</dbReference>
<dbReference type="InterPro" id="IPR000835">
    <property type="entry name" value="HTH_MarR-typ"/>
</dbReference>
<dbReference type="KEGG" id="ntp:CRH09_15195"/>
<dbReference type="EMBL" id="CP023778">
    <property type="protein sequence ID" value="ATL67343.1"/>
    <property type="molecule type" value="Genomic_DNA"/>
</dbReference>
<dbReference type="SUPFAM" id="SSF46785">
    <property type="entry name" value="Winged helix' DNA-binding domain"/>
    <property type="match status" value="1"/>
</dbReference>